<feature type="domain" description="ABC transporter" evidence="6">
    <location>
        <begin position="208"/>
        <end position="421"/>
    </location>
</feature>
<proteinExistence type="predicted"/>
<dbReference type="SUPFAM" id="SSF52540">
    <property type="entry name" value="P-loop containing nucleoside triphosphate hydrolases"/>
    <property type="match status" value="1"/>
</dbReference>
<gene>
    <name evidence="8" type="ORF">N24_0639</name>
</gene>
<feature type="transmembrane region" description="Helical" evidence="5">
    <location>
        <begin position="38"/>
        <end position="59"/>
    </location>
</feature>
<dbReference type="InterPro" id="IPR011527">
    <property type="entry name" value="ABC1_TM_dom"/>
</dbReference>
<dbReference type="KEGG" id="csur:N24_0639"/>
<feature type="transmembrane region" description="Helical" evidence="5">
    <location>
        <begin position="119"/>
        <end position="152"/>
    </location>
</feature>
<evidence type="ECO:0000256" key="5">
    <source>
        <dbReference type="SAM" id="Phobius"/>
    </source>
</evidence>
<dbReference type="SUPFAM" id="SSF90123">
    <property type="entry name" value="ABC transporter transmembrane region"/>
    <property type="match status" value="1"/>
</dbReference>
<dbReference type="PROSITE" id="PS50929">
    <property type="entry name" value="ABC_TM1F"/>
    <property type="match status" value="1"/>
</dbReference>
<dbReference type="GO" id="GO:0015421">
    <property type="term" value="F:ABC-type oligopeptide transporter activity"/>
    <property type="evidence" value="ECO:0007669"/>
    <property type="project" value="TreeGrafter"/>
</dbReference>
<dbReference type="AlphaFoldDB" id="A0A160PQC0"/>
<dbReference type="GO" id="GO:0016887">
    <property type="term" value="F:ATP hydrolysis activity"/>
    <property type="evidence" value="ECO:0007669"/>
    <property type="project" value="InterPro"/>
</dbReference>
<dbReference type="InterPro" id="IPR027417">
    <property type="entry name" value="P-loop_NTPase"/>
</dbReference>
<dbReference type="PROSITE" id="PS00211">
    <property type="entry name" value="ABC_TRANSPORTER_1"/>
    <property type="match status" value="1"/>
</dbReference>
<reference evidence="8 9" key="1">
    <citation type="submission" date="2016-02" db="EMBL/GenBank/DDBJ databases">
        <title>Corynebacterium glutamicum N24 whole genome sequencing project.</title>
        <authorList>
            <person name="Matsutani M."/>
            <person name="Nangtapong N."/>
            <person name="Yakushi T."/>
            <person name="Matsushita K."/>
        </authorList>
    </citation>
    <scope>NUCLEOTIDE SEQUENCE [LARGE SCALE GENOMIC DNA]</scope>
    <source>
        <strain evidence="8 9">N24</strain>
    </source>
</reference>
<name>A0A160PQC0_9CORY</name>
<accession>A0A160PQC0</accession>
<evidence type="ECO:0000313" key="8">
    <source>
        <dbReference type="EMBL" id="BAU94901.1"/>
    </source>
</evidence>
<keyword evidence="2 5" id="KW-0812">Transmembrane</keyword>
<dbReference type="InterPro" id="IPR039421">
    <property type="entry name" value="Type_1_exporter"/>
</dbReference>
<protein>
    <submittedName>
        <fullName evidence="8">ABC transporter ATPase</fullName>
    </submittedName>
</protein>
<keyword evidence="4 5" id="KW-0472">Membrane</keyword>
<dbReference type="GO" id="GO:0005886">
    <property type="term" value="C:plasma membrane"/>
    <property type="evidence" value="ECO:0007669"/>
    <property type="project" value="UniProtKB-SubCell"/>
</dbReference>
<evidence type="ECO:0000259" key="7">
    <source>
        <dbReference type="PROSITE" id="PS50929"/>
    </source>
</evidence>
<keyword evidence="3 5" id="KW-1133">Transmembrane helix</keyword>
<organism evidence="8 9">
    <name type="scientific">Corynebacterium suranareeae</name>
    <dbReference type="NCBI Taxonomy" id="2506452"/>
    <lineage>
        <taxon>Bacteria</taxon>
        <taxon>Bacillati</taxon>
        <taxon>Actinomycetota</taxon>
        <taxon>Actinomycetes</taxon>
        <taxon>Mycobacteriales</taxon>
        <taxon>Corynebacteriaceae</taxon>
        <taxon>Corynebacterium</taxon>
    </lineage>
</organism>
<dbReference type="Gene3D" id="3.40.50.300">
    <property type="entry name" value="P-loop containing nucleotide triphosphate hydrolases"/>
    <property type="match status" value="1"/>
</dbReference>
<dbReference type="PANTHER" id="PTHR43394:SF1">
    <property type="entry name" value="ATP-BINDING CASSETTE SUB-FAMILY B MEMBER 10, MITOCHONDRIAL"/>
    <property type="match status" value="1"/>
</dbReference>
<dbReference type="PANTHER" id="PTHR43394">
    <property type="entry name" value="ATP-DEPENDENT PERMEASE MDL1, MITOCHONDRIAL"/>
    <property type="match status" value="1"/>
</dbReference>
<comment type="subcellular location">
    <subcellularLocation>
        <location evidence="1">Cell membrane</location>
        <topology evidence="1">Multi-pass membrane protein</topology>
    </subcellularLocation>
</comment>
<dbReference type="EMBL" id="AP017369">
    <property type="protein sequence ID" value="BAU94901.1"/>
    <property type="molecule type" value="Genomic_DNA"/>
</dbReference>
<evidence type="ECO:0000256" key="4">
    <source>
        <dbReference type="ARBA" id="ARBA00023136"/>
    </source>
</evidence>
<dbReference type="PROSITE" id="PS50893">
    <property type="entry name" value="ABC_TRANSPORTER_2"/>
    <property type="match status" value="1"/>
</dbReference>
<evidence type="ECO:0000259" key="6">
    <source>
        <dbReference type="PROSITE" id="PS50893"/>
    </source>
</evidence>
<sequence length="421" mass="44494">MATGDTQRACQVLYITVYPPGQIAALVVAVVTLSLINLWLGIGVMLGLPVLLFIMHMAARLLRKRSLGEQQSLAEATGNAADLVAGARVLNGLHAEDTASGIYRGVSRRALRKTLSARMAYAAFNGVTTTGAQLFAVFVTLAATILAFNGLISAGELITASGVAIVMIVPVNELVGTLGAVRAVSQASSQRVLDLLKSAPHPATAGQLEVLDETPTLTIKNVHVDGVNIDGEFSFGEFVVLDLPQHAGTQLAEVLSLQRIPEQGEVTIADLPLGSIHPEVLRRHLLVVPHRPGMFAGTVLDNIRRAGPEVFSEEQAQRALEIVALSESELLGGNSTEISDGAWELSGGQRQRIALARGIVASPPILVLVEPTTSVDAVTESQIATNLYSHRKGFLTVVITSSPVFHAVADRVIASEKVSRS</sequence>
<evidence type="ECO:0000256" key="1">
    <source>
        <dbReference type="ARBA" id="ARBA00004651"/>
    </source>
</evidence>
<evidence type="ECO:0000313" key="9">
    <source>
        <dbReference type="Proteomes" id="UP000218244"/>
    </source>
</evidence>
<evidence type="ECO:0000256" key="2">
    <source>
        <dbReference type="ARBA" id="ARBA00022692"/>
    </source>
</evidence>
<dbReference type="InterPro" id="IPR036640">
    <property type="entry name" value="ABC1_TM_sf"/>
</dbReference>
<dbReference type="GO" id="GO:0005524">
    <property type="term" value="F:ATP binding"/>
    <property type="evidence" value="ECO:0007669"/>
    <property type="project" value="InterPro"/>
</dbReference>
<dbReference type="Pfam" id="PF00664">
    <property type="entry name" value="ABC_membrane"/>
    <property type="match status" value="1"/>
</dbReference>
<dbReference type="InterPro" id="IPR003439">
    <property type="entry name" value="ABC_transporter-like_ATP-bd"/>
</dbReference>
<dbReference type="Pfam" id="PF00005">
    <property type="entry name" value="ABC_tran"/>
    <property type="match status" value="1"/>
</dbReference>
<feature type="domain" description="ABC transmembrane type-1" evidence="7">
    <location>
        <begin position="1"/>
        <end position="183"/>
    </location>
</feature>
<keyword evidence="9" id="KW-1185">Reference proteome</keyword>
<dbReference type="Proteomes" id="UP000218244">
    <property type="component" value="Chromosome"/>
</dbReference>
<dbReference type="Gene3D" id="1.20.1560.10">
    <property type="entry name" value="ABC transporter type 1, transmembrane domain"/>
    <property type="match status" value="1"/>
</dbReference>
<feature type="transmembrane region" description="Helical" evidence="5">
    <location>
        <begin position="12"/>
        <end position="32"/>
    </location>
</feature>
<evidence type="ECO:0000256" key="3">
    <source>
        <dbReference type="ARBA" id="ARBA00022989"/>
    </source>
</evidence>
<dbReference type="InterPro" id="IPR017871">
    <property type="entry name" value="ABC_transporter-like_CS"/>
</dbReference>